<feature type="binding site" evidence="12">
    <location>
        <position position="139"/>
    </location>
    <ligand>
        <name>substrate</name>
    </ligand>
</feature>
<dbReference type="PANTHER" id="PTHR12588">
    <property type="entry name" value="MYOINOSITOL OXYGENASE"/>
    <property type="match status" value="1"/>
</dbReference>
<dbReference type="EC" id="1.13.99.1" evidence="4"/>
<comment type="caution">
    <text evidence="15">The sequence shown here is derived from an EMBL/GenBank/DDBJ whole genome shotgun (WGS) entry which is preliminary data.</text>
</comment>
<comment type="subcellular location">
    <subcellularLocation>
        <location evidence="1">Cytoplasm</location>
    </subcellularLocation>
</comment>
<reference evidence="15" key="1">
    <citation type="submission" date="2020-08" db="EMBL/GenBank/DDBJ databases">
        <title>Multicomponent nature underlies the extraordinary mechanical properties of spider dragline silk.</title>
        <authorList>
            <person name="Kono N."/>
            <person name="Nakamura H."/>
            <person name="Mori M."/>
            <person name="Yoshida Y."/>
            <person name="Ohtoshi R."/>
            <person name="Malay A.D."/>
            <person name="Moran D.A.P."/>
            <person name="Tomita M."/>
            <person name="Numata K."/>
            <person name="Arakawa K."/>
        </authorList>
    </citation>
    <scope>NUCLEOTIDE SEQUENCE</scope>
</reference>
<gene>
    <name evidence="15" type="primary">miox</name>
    <name evidence="15" type="ORF">TNIN_446551</name>
</gene>
<protein>
    <recommendedName>
        <fullName evidence="5">Inositol oxygenase</fullName>
        <ecNumber evidence="4">1.13.99.1</ecNumber>
    </recommendedName>
    <alternativeName>
        <fullName evidence="10">Myo-inositol oxygenase</fullName>
    </alternativeName>
</protein>
<evidence type="ECO:0000256" key="14">
    <source>
        <dbReference type="SAM" id="Coils"/>
    </source>
</evidence>
<accession>A0A8X6WNQ2</accession>
<dbReference type="InterPro" id="IPR029327">
    <property type="entry name" value="HAUS4"/>
</dbReference>
<feature type="binding site" evidence="13">
    <location>
        <position position="265"/>
    </location>
    <ligand>
        <name>Fe cation</name>
        <dbReference type="ChEBI" id="CHEBI:24875"/>
        <label>1</label>
    </ligand>
</feature>
<feature type="binding site" evidence="12">
    <location>
        <position position="38"/>
    </location>
    <ligand>
        <name>substrate</name>
    </ligand>
</feature>
<dbReference type="GO" id="GO:0070652">
    <property type="term" value="C:HAUS complex"/>
    <property type="evidence" value="ECO:0007669"/>
    <property type="project" value="InterPro"/>
</dbReference>
<comment type="cofactor">
    <cofactor evidence="13">
        <name>Fe cation</name>
        <dbReference type="ChEBI" id="CHEBI:24875"/>
    </cofactor>
    <text evidence="13">Binds 2 iron ions per subunit.</text>
</comment>
<feature type="coiled-coil region" evidence="14">
    <location>
        <begin position="557"/>
        <end position="615"/>
    </location>
</feature>
<dbReference type="Pfam" id="PF05153">
    <property type="entry name" value="MIOX"/>
    <property type="match status" value="1"/>
</dbReference>
<dbReference type="PANTHER" id="PTHR12588:SF0">
    <property type="entry name" value="INOSITOL OXYGENASE"/>
    <property type="match status" value="1"/>
</dbReference>
<feature type="binding site" evidence="12">
    <location>
        <begin position="232"/>
        <end position="233"/>
    </location>
    <ligand>
        <name>substrate</name>
    </ligand>
</feature>
<dbReference type="EMBL" id="BMAV01000491">
    <property type="protein sequence ID" value="GFY37797.1"/>
    <property type="molecule type" value="Genomic_DNA"/>
</dbReference>
<proteinExistence type="inferred from homology"/>
<evidence type="ECO:0000256" key="8">
    <source>
        <dbReference type="ARBA" id="ARBA00023002"/>
    </source>
</evidence>
<dbReference type="GO" id="GO:0051225">
    <property type="term" value="P:spindle assembly"/>
    <property type="evidence" value="ECO:0007669"/>
    <property type="project" value="InterPro"/>
</dbReference>
<evidence type="ECO:0000256" key="10">
    <source>
        <dbReference type="ARBA" id="ARBA00029668"/>
    </source>
</evidence>
<evidence type="ECO:0000256" key="12">
    <source>
        <dbReference type="PIRSR" id="PIRSR607828-1"/>
    </source>
</evidence>
<keyword evidence="14" id="KW-0175">Coiled coil</keyword>
<dbReference type="Pfam" id="PF14735">
    <property type="entry name" value="HAUS4"/>
    <property type="match status" value="1"/>
</dbReference>
<evidence type="ECO:0000256" key="6">
    <source>
        <dbReference type="ARBA" id="ARBA00022490"/>
    </source>
</evidence>
<dbReference type="SUPFAM" id="SSF109604">
    <property type="entry name" value="HD-domain/PDEase-like"/>
    <property type="match status" value="1"/>
</dbReference>
<evidence type="ECO:0000313" key="15">
    <source>
        <dbReference type="EMBL" id="GFY37797.1"/>
    </source>
</evidence>
<evidence type="ECO:0000256" key="13">
    <source>
        <dbReference type="PIRSR" id="PIRSR607828-2"/>
    </source>
</evidence>
<dbReference type="InterPro" id="IPR007828">
    <property type="entry name" value="Inositol_oxygenase"/>
</dbReference>
<feature type="binding site" evidence="12">
    <location>
        <begin position="97"/>
        <end position="99"/>
    </location>
    <ligand>
        <name>substrate</name>
    </ligand>
</feature>
<dbReference type="GO" id="GO:0019310">
    <property type="term" value="P:inositol catabolic process"/>
    <property type="evidence" value="ECO:0007669"/>
    <property type="project" value="InterPro"/>
</dbReference>
<dbReference type="GO" id="GO:0050113">
    <property type="term" value="F:inositol oxygenase activity"/>
    <property type="evidence" value="ECO:0007669"/>
    <property type="project" value="UniProtKB-EC"/>
</dbReference>
<feature type="binding site" evidence="13">
    <location>
        <position position="206"/>
    </location>
    <ligand>
        <name>Fe cation</name>
        <dbReference type="ChEBI" id="CHEBI:24875"/>
        <label>1</label>
    </ligand>
</feature>
<comment type="pathway">
    <text evidence="2">Polyol metabolism; myo-inositol degradation into D-glucuronate; D-glucuronate from myo-inositol: step 1/1.</text>
</comment>
<organism evidence="15 16">
    <name type="scientific">Trichonephila inaurata madagascariensis</name>
    <dbReference type="NCBI Taxonomy" id="2747483"/>
    <lineage>
        <taxon>Eukaryota</taxon>
        <taxon>Metazoa</taxon>
        <taxon>Ecdysozoa</taxon>
        <taxon>Arthropoda</taxon>
        <taxon>Chelicerata</taxon>
        <taxon>Arachnida</taxon>
        <taxon>Araneae</taxon>
        <taxon>Araneomorphae</taxon>
        <taxon>Entelegynae</taxon>
        <taxon>Araneoidea</taxon>
        <taxon>Nephilidae</taxon>
        <taxon>Trichonephila</taxon>
        <taxon>Trichonephila inaurata</taxon>
    </lineage>
</organism>
<dbReference type="GO" id="GO:0005737">
    <property type="term" value="C:cytoplasm"/>
    <property type="evidence" value="ECO:0007669"/>
    <property type="project" value="UniProtKB-SubCell"/>
</dbReference>
<evidence type="ECO:0000256" key="3">
    <source>
        <dbReference type="ARBA" id="ARBA00005286"/>
    </source>
</evidence>
<feature type="binding site" evidence="13">
    <location>
        <position position="136"/>
    </location>
    <ligand>
        <name>Fe cation</name>
        <dbReference type="ChEBI" id="CHEBI:24875"/>
        <label>1</label>
    </ligand>
</feature>
<evidence type="ECO:0000256" key="9">
    <source>
        <dbReference type="ARBA" id="ARBA00023004"/>
    </source>
</evidence>
<comment type="catalytic activity">
    <reaction evidence="11">
        <text>myo-inositol + O2 = D-glucuronate + H2O + H(+)</text>
        <dbReference type="Rhea" id="RHEA:23696"/>
        <dbReference type="ChEBI" id="CHEBI:15377"/>
        <dbReference type="ChEBI" id="CHEBI:15378"/>
        <dbReference type="ChEBI" id="CHEBI:15379"/>
        <dbReference type="ChEBI" id="CHEBI:17268"/>
        <dbReference type="ChEBI" id="CHEBI:58720"/>
        <dbReference type="EC" id="1.13.99.1"/>
    </reaction>
</comment>
<keyword evidence="7 13" id="KW-0479">Metal-binding</keyword>
<keyword evidence="9 13" id="KW-0408">Iron</keyword>
<keyword evidence="6" id="KW-0963">Cytoplasm</keyword>
<sequence length="663" mass="77813">MALTAVNPPINHADPESILILDPSELYRPEIKKMEDFREYSDEKDDPIQQRVRETYRKMHTHQTVDFVKSKITQWTKFNRARMTIMEALETLNCLVDESDPDVDIPNSVHAFQTAERIREAHPDLDWFHLTGLIHDLGKVMALHGEPQWSVVGDTYPVGCEFAPSIVYRNTSFVDNPDLYNPKFNTKLGIYEENCGLENVIMSWGHDEYMYRVLKHNKSKLPEEALYMIRFHSFYPWHLNGDYNHLASNKDNEMKKWVKEFNKFDLYSKSHKVPDIDALMPYYQSLIDKYIPGVLECEEVINKSKVPHLVIIMHSMEYFKSKIDNFSSGSKNHTFFNLILKKIEPDFLRDSVRKQVNENSASLNESIRRYFKYHIIFNAAQKALEKEELQKNETMATPYKISPKDSDVKNIELFYLNLLKTYLHPDNALSELKFFEMIRTFLPGVLENKRRQQPEFPNLLTKLVDSNITEFCIQLTEYSTKKELHARNWKVQFNITMKELSRKATFLDSISIHFKQHSTILQNLVSTYYQELVEGMDTLRKLLNLYHQKLNFQLTSALQLTEESRGLQLKMKCLELEAKAATYTKDSLEALRIISEQLDAKAEGTEKELVELNNKLLQYKFLGPDYEELVEEYRLLVQSIEKQKWAIKSLKTKGKMSSEILET</sequence>
<dbReference type="OrthoDB" id="5151075at2759"/>
<evidence type="ECO:0000313" key="16">
    <source>
        <dbReference type="Proteomes" id="UP000886998"/>
    </source>
</evidence>
<dbReference type="AlphaFoldDB" id="A0A8X6WNQ2"/>
<evidence type="ECO:0000256" key="1">
    <source>
        <dbReference type="ARBA" id="ARBA00004496"/>
    </source>
</evidence>
<feature type="binding site" evidence="13">
    <location>
        <position position="135"/>
    </location>
    <ligand>
        <name>Fe cation</name>
        <dbReference type="ChEBI" id="CHEBI:24875"/>
        <label>1</label>
    </ligand>
</feature>
<evidence type="ECO:0000256" key="11">
    <source>
        <dbReference type="ARBA" id="ARBA00048271"/>
    </source>
</evidence>
<comment type="similarity">
    <text evidence="3">Belongs to the myo-inositol oxygenase family.</text>
</comment>
<evidence type="ECO:0000256" key="4">
    <source>
        <dbReference type="ARBA" id="ARBA00011919"/>
    </source>
</evidence>
<name>A0A8X6WNQ2_9ARAC</name>
<keyword evidence="8" id="KW-0560">Oxidoreductase</keyword>
<evidence type="ECO:0000256" key="2">
    <source>
        <dbReference type="ARBA" id="ARBA00005167"/>
    </source>
</evidence>
<evidence type="ECO:0000256" key="7">
    <source>
        <dbReference type="ARBA" id="ARBA00022723"/>
    </source>
</evidence>
<keyword evidence="16" id="KW-1185">Reference proteome</keyword>
<dbReference type="GO" id="GO:0005506">
    <property type="term" value="F:iron ion binding"/>
    <property type="evidence" value="ECO:0007669"/>
    <property type="project" value="InterPro"/>
</dbReference>
<feature type="binding site" evidence="13">
    <location>
        <position position="110"/>
    </location>
    <ligand>
        <name>Fe cation</name>
        <dbReference type="ChEBI" id="CHEBI:24875"/>
        <label>1</label>
    </ligand>
</feature>
<evidence type="ECO:0000256" key="5">
    <source>
        <dbReference type="ARBA" id="ARBA00019269"/>
    </source>
</evidence>
<feature type="binding site" evidence="12">
    <location>
        <begin position="153"/>
        <end position="154"/>
    </location>
    <ligand>
        <name>substrate</name>
    </ligand>
</feature>
<feature type="binding site" evidence="13">
    <location>
        <position position="232"/>
    </location>
    <ligand>
        <name>Fe cation</name>
        <dbReference type="ChEBI" id="CHEBI:24875"/>
        <label>1</label>
    </ligand>
</feature>
<dbReference type="Proteomes" id="UP000886998">
    <property type="component" value="Unassembled WGS sequence"/>
</dbReference>